<evidence type="ECO:0000313" key="2">
    <source>
        <dbReference type="Proteomes" id="UP000030700"/>
    </source>
</evidence>
<dbReference type="Proteomes" id="UP000030700">
    <property type="component" value="Unassembled WGS sequence"/>
</dbReference>
<protein>
    <submittedName>
        <fullName evidence="1">Trimethylamine corrinoid protein 2</fullName>
    </submittedName>
</protein>
<evidence type="ECO:0000313" key="1">
    <source>
        <dbReference type="EMBL" id="GAK49176.1"/>
    </source>
</evidence>
<dbReference type="EMBL" id="DF820455">
    <property type="protein sequence ID" value="GAK49176.1"/>
    <property type="molecule type" value="Genomic_DNA"/>
</dbReference>
<name>A0A0S6VPU8_9BACT</name>
<dbReference type="Gene3D" id="3.20.20.210">
    <property type="match status" value="1"/>
</dbReference>
<keyword evidence="2" id="KW-1185">Reference proteome</keyword>
<dbReference type="InterPro" id="IPR038071">
    <property type="entry name" value="UROD/MetE-like_sf"/>
</dbReference>
<reference evidence="1" key="1">
    <citation type="journal article" date="2015" name="PeerJ">
        <title>First genomic representation of candidate bacterial phylum KSB3 points to enhanced environmental sensing as a trigger of wastewater bulking.</title>
        <authorList>
            <person name="Sekiguchi Y."/>
            <person name="Ohashi A."/>
            <person name="Parks D.H."/>
            <person name="Yamauchi T."/>
            <person name="Tyson G.W."/>
            <person name="Hugenholtz P."/>
        </authorList>
    </citation>
    <scope>NUCLEOTIDE SEQUENCE [LARGE SCALE GENOMIC DNA]</scope>
</reference>
<proteinExistence type="predicted"/>
<dbReference type="SUPFAM" id="SSF51726">
    <property type="entry name" value="UROD/MetE-like"/>
    <property type="match status" value="1"/>
</dbReference>
<dbReference type="AlphaFoldDB" id="A0A0S6VPU8"/>
<sequence>MPEQWWPVEFEGKPDFEMAMKRVYAWYNGEMLDRPPVRFYRHNAGDESVPDNSRWRHLKNRWFDVGYQIESFLASIKGKTFHGETFPVFWPNLGPNVYAAFYGGTLEFGDVTSWINHPVKTPEDVERLHFDPEQNFYFQKIEELTRAALTECDGKFLVGYTDLHPGLDCVADWRNPETLCTDFYDHPEMVEQLVALSMRDFERIYNRFDAMLKEKRQLSVSWLNIPSFGKMHIPSCDFSTMISPKLYQRYGMPILRHEVRLTTHNIFHLDGKGVARHLDEILKVPEIQAIQWVQSAGTDQPIIPWLPLIKKIQRAGKGVVVDMKLEELEPFINEMNPKGLFLCLPARAEEEELAILKRLERWLST</sequence>
<accession>A0A0S6VPU8</accession>
<organism evidence="1">
    <name type="scientific">Candidatus Moduliflexus flocculans</name>
    <dbReference type="NCBI Taxonomy" id="1499966"/>
    <lineage>
        <taxon>Bacteria</taxon>
        <taxon>Candidatus Moduliflexota</taxon>
        <taxon>Candidatus Moduliflexia</taxon>
        <taxon>Candidatus Moduliflexales</taxon>
        <taxon>Candidatus Moduliflexaceae</taxon>
    </lineage>
</organism>
<dbReference type="STRING" id="1499966.U14_00394"/>
<gene>
    <name evidence="1" type="ORF">U14_00394</name>
</gene>
<dbReference type="HOGENOM" id="CLU_060270_0_0_0"/>